<dbReference type="AlphaFoldDB" id="A0A705LS96"/>
<evidence type="ECO:0000313" key="1">
    <source>
        <dbReference type="EMBL" id="HAC8673997.1"/>
    </source>
</evidence>
<organism evidence="1">
    <name type="scientific">Salmonella enterica</name>
    <name type="common">Salmonella choleraesuis</name>
    <dbReference type="NCBI Taxonomy" id="28901"/>
    <lineage>
        <taxon>Bacteria</taxon>
        <taxon>Pseudomonadati</taxon>
        <taxon>Pseudomonadota</taxon>
        <taxon>Gammaproteobacteria</taxon>
        <taxon>Enterobacterales</taxon>
        <taxon>Enterobacteriaceae</taxon>
        <taxon>Salmonella</taxon>
    </lineage>
</organism>
<protein>
    <submittedName>
        <fullName evidence="1">Uncharacterized protein</fullName>
    </submittedName>
</protein>
<gene>
    <name evidence="1" type="ORF">G0I41_22105</name>
</gene>
<proteinExistence type="predicted"/>
<accession>A0A705LS96</accession>
<reference evidence="1" key="2">
    <citation type="submission" date="2019-01" db="EMBL/GenBank/DDBJ databases">
        <authorList>
            <consortium name="NCBI Pathogen Detection Project"/>
        </authorList>
    </citation>
    <scope>NUCLEOTIDE SEQUENCE</scope>
    <source>
        <strain evidence="1">Monophasic variant of S.Typhimurium</strain>
    </source>
</reference>
<comment type="caution">
    <text evidence="1">The sequence shown here is derived from an EMBL/GenBank/DDBJ whole genome shotgun (WGS) entry which is preliminary data.</text>
</comment>
<dbReference type="EMBL" id="DAAMXY010000028">
    <property type="protein sequence ID" value="HAC8673997.1"/>
    <property type="molecule type" value="Genomic_DNA"/>
</dbReference>
<name>A0A705LS96_SALER</name>
<sequence length="60" mass="6781">MFAGKKSAQIREILISESAWEEMTCLFAPSLDFWSNLWGSVHSTLGLHVLINYLISPDLL</sequence>
<reference evidence="1" key="1">
    <citation type="journal article" date="2018" name="Genome Biol.">
        <title>SKESA: strategic k-mer extension for scrupulous assemblies.</title>
        <authorList>
            <person name="Souvorov A."/>
            <person name="Agarwala R."/>
            <person name="Lipman D.J."/>
        </authorList>
    </citation>
    <scope>NUCLEOTIDE SEQUENCE</scope>
    <source>
        <strain evidence="1">Monophasic variant of S.Typhimurium</strain>
    </source>
</reference>